<comment type="subcellular location">
    <subcellularLocation>
        <location evidence="1">Nucleus</location>
    </subcellularLocation>
</comment>
<gene>
    <name evidence="8" type="ORF">Vbra_16849</name>
</gene>
<evidence type="ECO:0000256" key="3">
    <source>
        <dbReference type="ARBA" id="ARBA00023125"/>
    </source>
</evidence>
<sequence>MSREGDATLDRRARQRSIVAWAARQSDQGGSESHNDHDDGSRSPSPQPRRRPKAAKRDGASVSAGDVWSSICMSGPQWAADTDSKAGSKGKTVITKSEHQSNVAGVRWHEKNQAWMASWCEKGGSKEKIKYFSVRDHGFDTAKVRTTPPVPSPPESLSCASVRQALAEQHRREMESAGCASVRKLSKHRSGVKGVFHDKRKNCWKAGRRAAKRRRSPSQSLSWAMRVPSRPPLDIAGRWRRSIIDTNTRERRPPSEWQRE</sequence>
<keyword evidence="5" id="KW-0539">Nucleus</keyword>
<feature type="region of interest" description="Disordered" evidence="6">
    <location>
        <begin position="203"/>
        <end position="260"/>
    </location>
</feature>
<dbReference type="GO" id="GO:0003677">
    <property type="term" value="F:DNA binding"/>
    <property type="evidence" value="ECO:0007669"/>
    <property type="project" value="UniProtKB-KW"/>
</dbReference>
<proteinExistence type="predicted"/>
<feature type="domain" description="AP2/ERF" evidence="7">
    <location>
        <begin position="102"/>
        <end position="143"/>
    </location>
</feature>
<feature type="compositionally biased region" description="Basic and acidic residues" evidence="6">
    <location>
        <begin position="1"/>
        <end position="12"/>
    </location>
</feature>
<keyword evidence="4" id="KW-0804">Transcription</keyword>
<dbReference type="GO" id="GO:0005634">
    <property type="term" value="C:nucleus"/>
    <property type="evidence" value="ECO:0007669"/>
    <property type="project" value="UniProtKB-SubCell"/>
</dbReference>
<dbReference type="GO" id="GO:0003700">
    <property type="term" value="F:DNA-binding transcription factor activity"/>
    <property type="evidence" value="ECO:0007669"/>
    <property type="project" value="InterPro"/>
</dbReference>
<dbReference type="Gene3D" id="1.20.5.2050">
    <property type="match status" value="1"/>
</dbReference>
<feature type="compositionally biased region" description="Basic residues" evidence="6">
    <location>
        <begin position="203"/>
        <end position="216"/>
    </location>
</feature>
<protein>
    <recommendedName>
        <fullName evidence="7">AP2/ERF domain-containing protein</fullName>
    </recommendedName>
</protein>
<accession>A0A0G4G385</accession>
<dbReference type="AlphaFoldDB" id="A0A0G4G385"/>
<keyword evidence="2" id="KW-0805">Transcription regulation</keyword>
<evidence type="ECO:0000256" key="4">
    <source>
        <dbReference type="ARBA" id="ARBA00023163"/>
    </source>
</evidence>
<feature type="region of interest" description="Disordered" evidence="6">
    <location>
        <begin position="1"/>
        <end position="100"/>
    </location>
</feature>
<dbReference type="InParanoid" id="A0A0G4G385"/>
<dbReference type="VEuPathDB" id="CryptoDB:Vbra_16849"/>
<keyword evidence="9" id="KW-1185">Reference proteome</keyword>
<keyword evidence="3" id="KW-0238">DNA-binding</keyword>
<dbReference type="Proteomes" id="UP000041254">
    <property type="component" value="Unassembled WGS sequence"/>
</dbReference>
<evidence type="ECO:0000259" key="7">
    <source>
        <dbReference type="Pfam" id="PF00847"/>
    </source>
</evidence>
<organism evidence="8 9">
    <name type="scientific">Vitrella brassicaformis (strain CCMP3155)</name>
    <dbReference type="NCBI Taxonomy" id="1169540"/>
    <lineage>
        <taxon>Eukaryota</taxon>
        <taxon>Sar</taxon>
        <taxon>Alveolata</taxon>
        <taxon>Colpodellida</taxon>
        <taxon>Vitrellaceae</taxon>
        <taxon>Vitrella</taxon>
    </lineage>
</organism>
<evidence type="ECO:0000256" key="5">
    <source>
        <dbReference type="ARBA" id="ARBA00023242"/>
    </source>
</evidence>
<evidence type="ECO:0000256" key="6">
    <source>
        <dbReference type="SAM" id="MobiDB-lite"/>
    </source>
</evidence>
<evidence type="ECO:0000313" key="8">
    <source>
        <dbReference type="EMBL" id="CEM22593.1"/>
    </source>
</evidence>
<dbReference type="EMBL" id="CDMY01000553">
    <property type="protein sequence ID" value="CEM22593.1"/>
    <property type="molecule type" value="Genomic_DNA"/>
</dbReference>
<evidence type="ECO:0000256" key="2">
    <source>
        <dbReference type="ARBA" id="ARBA00023015"/>
    </source>
</evidence>
<dbReference type="InterPro" id="IPR001471">
    <property type="entry name" value="AP2/ERF_dom"/>
</dbReference>
<name>A0A0G4G385_VITBC</name>
<dbReference type="Pfam" id="PF00847">
    <property type="entry name" value="AP2"/>
    <property type="match status" value="1"/>
</dbReference>
<evidence type="ECO:0000256" key="1">
    <source>
        <dbReference type="ARBA" id="ARBA00004123"/>
    </source>
</evidence>
<dbReference type="PhylomeDB" id="A0A0G4G385"/>
<reference evidence="8 9" key="1">
    <citation type="submission" date="2014-11" db="EMBL/GenBank/DDBJ databases">
        <authorList>
            <person name="Zhu J."/>
            <person name="Qi W."/>
            <person name="Song R."/>
        </authorList>
    </citation>
    <scope>NUCLEOTIDE SEQUENCE [LARGE SCALE GENOMIC DNA]</scope>
</reference>
<feature type="compositionally biased region" description="Basic and acidic residues" evidence="6">
    <location>
        <begin position="247"/>
        <end position="260"/>
    </location>
</feature>
<evidence type="ECO:0000313" key="9">
    <source>
        <dbReference type="Proteomes" id="UP000041254"/>
    </source>
</evidence>